<feature type="transmembrane region" description="Helical" evidence="2">
    <location>
        <begin position="471"/>
        <end position="496"/>
    </location>
</feature>
<dbReference type="PROSITE" id="PS50132">
    <property type="entry name" value="RGS"/>
    <property type="match status" value="1"/>
</dbReference>
<feature type="compositionally biased region" description="Polar residues" evidence="1">
    <location>
        <begin position="99"/>
        <end position="116"/>
    </location>
</feature>
<name>A0AAD8I2C1_9APIA</name>
<protein>
    <recommendedName>
        <fullName evidence="3">RGS domain-containing protein</fullName>
    </recommendedName>
</protein>
<dbReference type="PANTHER" id="PTHR43592">
    <property type="entry name" value="CAAX AMINO TERMINAL PROTEASE"/>
    <property type="match status" value="1"/>
</dbReference>
<dbReference type="AlphaFoldDB" id="A0AAD8I2C1"/>
<organism evidence="4 5">
    <name type="scientific">Heracleum sosnowskyi</name>
    <dbReference type="NCBI Taxonomy" id="360622"/>
    <lineage>
        <taxon>Eukaryota</taxon>
        <taxon>Viridiplantae</taxon>
        <taxon>Streptophyta</taxon>
        <taxon>Embryophyta</taxon>
        <taxon>Tracheophyta</taxon>
        <taxon>Spermatophyta</taxon>
        <taxon>Magnoliopsida</taxon>
        <taxon>eudicotyledons</taxon>
        <taxon>Gunneridae</taxon>
        <taxon>Pentapetalae</taxon>
        <taxon>asterids</taxon>
        <taxon>campanulids</taxon>
        <taxon>Apiales</taxon>
        <taxon>Apiaceae</taxon>
        <taxon>Apioideae</taxon>
        <taxon>apioid superclade</taxon>
        <taxon>Tordylieae</taxon>
        <taxon>Tordyliinae</taxon>
        <taxon>Heracleum</taxon>
    </lineage>
</organism>
<comment type="caution">
    <text evidence="4">The sequence shown here is derived from an EMBL/GenBank/DDBJ whole genome shotgun (WGS) entry which is preliminary data.</text>
</comment>
<reference evidence="4" key="2">
    <citation type="submission" date="2023-05" db="EMBL/GenBank/DDBJ databases">
        <authorList>
            <person name="Schelkunov M.I."/>
        </authorList>
    </citation>
    <scope>NUCLEOTIDE SEQUENCE</scope>
    <source>
        <strain evidence="4">Hsosn_3</strain>
        <tissue evidence="4">Leaf</tissue>
    </source>
</reference>
<dbReference type="InterPro" id="IPR036305">
    <property type="entry name" value="RGS_sf"/>
</dbReference>
<dbReference type="SMART" id="SM00315">
    <property type="entry name" value="RGS"/>
    <property type="match status" value="1"/>
</dbReference>
<dbReference type="SUPFAM" id="SSF48097">
    <property type="entry name" value="Regulator of G-protein signaling, RGS"/>
    <property type="match status" value="1"/>
</dbReference>
<proteinExistence type="predicted"/>
<keyword evidence="5" id="KW-1185">Reference proteome</keyword>
<dbReference type="Pfam" id="PF02517">
    <property type="entry name" value="Rce1-like"/>
    <property type="match status" value="1"/>
</dbReference>
<dbReference type="InterPro" id="IPR016137">
    <property type="entry name" value="RGS"/>
</dbReference>
<feature type="transmembrane region" description="Helical" evidence="2">
    <location>
        <begin position="364"/>
        <end position="387"/>
    </location>
</feature>
<keyword evidence="2" id="KW-1133">Transmembrane helix</keyword>
<reference evidence="4" key="1">
    <citation type="submission" date="2023-02" db="EMBL/GenBank/DDBJ databases">
        <title>Genome of toxic invasive species Heracleum sosnowskyi carries increased number of genes despite the absence of recent whole-genome duplications.</title>
        <authorList>
            <person name="Schelkunov M."/>
            <person name="Shtratnikova V."/>
            <person name="Makarenko M."/>
            <person name="Klepikova A."/>
            <person name="Omelchenko D."/>
            <person name="Novikova G."/>
            <person name="Obukhova E."/>
            <person name="Bogdanov V."/>
            <person name="Penin A."/>
            <person name="Logacheva M."/>
        </authorList>
    </citation>
    <scope>NUCLEOTIDE SEQUENCE</scope>
    <source>
        <strain evidence="4">Hsosn_3</strain>
        <tissue evidence="4">Leaf</tissue>
    </source>
</reference>
<evidence type="ECO:0000313" key="5">
    <source>
        <dbReference type="Proteomes" id="UP001237642"/>
    </source>
</evidence>
<evidence type="ECO:0000313" key="4">
    <source>
        <dbReference type="EMBL" id="KAK1377375.1"/>
    </source>
</evidence>
<feature type="transmembrane region" description="Helical" evidence="2">
    <location>
        <begin position="540"/>
        <end position="560"/>
    </location>
</feature>
<sequence length="780" mass="87216">MGLLTMNSTWISKAEGHLSITTLSLGMILNVHDKSPIFLPAESCNKLRAKTRVFASKKTGKKFRRKGDAQKNAIALSDNADASDRAGLKDEYLPGDASVQGSSKKSSDNLDSTVSVSFPSRPSVLRACSTTSVLIAALGVTIRQLSHVASVEGWPVVDCSTEIPFGFQMWHIELITGLVVLISSCRYLLLQTWPDFAESSEAANQQVLSSLQPLDYLVVASLSGFSEELLFRGTMLPLLGVNWKSALVVGIVFGLLHLGNGRKYSFAIWATFVGFTYGYATILSSSIIVPMASHAANNLSKFKKMGKSECAKGGCSRSCAEIGGCPSDYVAFSISIISLILLLARAASPFLIHKVRRPKGSSFWLPAIQVLASFDLLLSLVMSLRIFKYTSGHWWRSCYIWAVWFEGPLGFGLLLSSRITQAFQLYHIFLKRRLPPIRSYIFLPLILLPWVALSAFLHLKGPLNDRCHMGIHYIIPNMSLHGLYIVALVAFTGAIHHIEFRFHELKDLWRGILVSTTSIVIWIVSYVLNEVHEETEWLQVTSRFMLLLSGGVLVLAFFSISSSQPLVSVMSLKNKEDQDFSTMGWALGIPDSGQLLYRETAKILDPNEPLEKLLLDKRFLQSFMAFADSCLAGESVHFYDEVQQHDKIPVSDTVRRIYMARHIIQKYITAGASMEVNISHRSRQDILTTADLAHPDLFRNALNEIIQLMKMNLARDYWSSMFFMKFKEETNMKTVDHESEQLHGWNFSPRLSSVHCSDDPFHQDHNSSDSVQHSGNIELQ</sequence>
<feature type="compositionally biased region" description="Polar residues" evidence="1">
    <location>
        <begin position="768"/>
        <end position="780"/>
    </location>
</feature>
<feature type="transmembrane region" description="Helical" evidence="2">
    <location>
        <begin position="399"/>
        <end position="419"/>
    </location>
</feature>
<dbReference type="Proteomes" id="UP001237642">
    <property type="component" value="Unassembled WGS sequence"/>
</dbReference>
<feature type="transmembrane region" description="Helical" evidence="2">
    <location>
        <begin position="330"/>
        <end position="352"/>
    </location>
</feature>
<dbReference type="Pfam" id="PF00615">
    <property type="entry name" value="RGS"/>
    <property type="match status" value="1"/>
</dbReference>
<dbReference type="GO" id="GO:0080120">
    <property type="term" value="P:CAAX-box protein maturation"/>
    <property type="evidence" value="ECO:0007669"/>
    <property type="project" value="UniProtKB-ARBA"/>
</dbReference>
<feature type="transmembrane region" description="Helical" evidence="2">
    <location>
        <begin position="241"/>
        <end position="259"/>
    </location>
</feature>
<feature type="domain" description="RGS" evidence="3">
    <location>
        <begin position="609"/>
        <end position="727"/>
    </location>
</feature>
<feature type="compositionally biased region" description="Basic and acidic residues" evidence="1">
    <location>
        <begin position="758"/>
        <end position="767"/>
    </location>
</feature>
<dbReference type="InterPro" id="IPR044926">
    <property type="entry name" value="RGS_subdomain_2"/>
</dbReference>
<gene>
    <name evidence="4" type="ORF">POM88_033568</name>
</gene>
<keyword evidence="2" id="KW-0812">Transmembrane</keyword>
<dbReference type="EMBL" id="JAUIZM010000007">
    <property type="protein sequence ID" value="KAK1377375.1"/>
    <property type="molecule type" value="Genomic_DNA"/>
</dbReference>
<dbReference type="GO" id="GO:0004175">
    <property type="term" value="F:endopeptidase activity"/>
    <property type="evidence" value="ECO:0007669"/>
    <property type="project" value="UniProtKB-ARBA"/>
</dbReference>
<feature type="region of interest" description="Disordered" evidence="1">
    <location>
        <begin position="94"/>
        <end position="116"/>
    </location>
</feature>
<evidence type="ECO:0000256" key="2">
    <source>
        <dbReference type="SAM" id="Phobius"/>
    </source>
</evidence>
<feature type="transmembrane region" description="Helical" evidence="2">
    <location>
        <begin position="508"/>
        <end position="528"/>
    </location>
</feature>
<keyword evidence="2" id="KW-0472">Membrane</keyword>
<accession>A0AAD8I2C1</accession>
<evidence type="ECO:0000259" key="3">
    <source>
        <dbReference type="PROSITE" id="PS50132"/>
    </source>
</evidence>
<feature type="transmembrane region" description="Helical" evidence="2">
    <location>
        <begin position="266"/>
        <end position="289"/>
    </location>
</feature>
<feature type="transmembrane region" description="Helical" evidence="2">
    <location>
        <begin position="440"/>
        <end position="459"/>
    </location>
</feature>
<evidence type="ECO:0000256" key="1">
    <source>
        <dbReference type="SAM" id="MobiDB-lite"/>
    </source>
</evidence>
<dbReference type="Gene3D" id="1.10.167.10">
    <property type="entry name" value="Regulator of G-protein Signalling 4, domain 2"/>
    <property type="match status" value="1"/>
</dbReference>
<dbReference type="PANTHER" id="PTHR43592:SF7">
    <property type="entry name" value="CAAX AMINO TERMINAL PROTEASE FAMILY PROTEIN"/>
    <property type="match status" value="1"/>
</dbReference>
<feature type="region of interest" description="Disordered" evidence="1">
    <location>
        <begin position="758"/>
        <end position="780"/>
    </location>
</feature>
<dbReference type="InterPro" id="IPR003675">
    <property type="entry name" value="Rce1/LyrA-like_dom"/>
</dbReference>